<accession>A0A3E2WBB0</accession>
<feature type="transmembrane region" description="Helical" evidence="1">
    <location>
        <begin position="20"/>
        <end position="43"/>
    </location>
</feature>
<reference evidence="3 4" key="1">
    <citation type="submission" date="2018-08" db="EMBL/GenBank/DDBJ databases">
        <title>A genome reference for cultivated species of the human gut microbiota.</title>
        <authorList>
            <person name="Zou Y."/>
            <person name="Xue W."/>
            <person name="Luo G."/>
        </authorList>
    </citation>
    <scope>NUCLEOTIDE SEQUENCE [LARGE SCALE GENOMIC DNA]</scope>
    <source>
        <strain evidence="3 4">AF19-21</strain>
    </source>
</reference>
<dbReference type="InterPro" id="IPR010982">
    <property type="entry name" value="Lambda_DNA-bd_dom_sf"/>
</dbReference>
<dbReference type="CDD" id="cd00093">
    <property type="entry name" value="HTH_XRE"/>
    <property type="match status" value="1"/>
</dbReference>
<name>A0A3E2WBB0_9FIRM</name>
<feature type="domain" description="HTH cro/C1-type" evidence="2">
    <location>
        <begin position="93"/>
        <end position="147"/>
    </location>
</feature>
<proteinExistence type="predicted"/>
<keyword evidence="1" id="KW-0472">Membrane</keyword>
<evidence type="ECO:0000313" key="4">
    <source>
        <dbReference type="Proteomes" id="UP000261111"/>
    </source>
</evidence>
<dbReference type="PROSITE" id="PS50943">
    <property type="entry name" value="HTH_CROC1"/>
    <property type="match status" value="1"/>
</dbReference>
<feature type="transmembrane region" description="Helical" evidence="1">
    <location>
        <begin position="55"/>
        <end position="74"/>
    </location>
</feature>
<evidence type="ECO:0000259" key="2">
    <source>
        <dbReference type="PROSITE" id="PS50943"/>
    </source>
</evidence>
<protein>
    <submittedName>
        <fullName evidence="3">XRE family transcriptional regulator</fullName>
    </submittedName>
</protein>
<dbReference type="GO" id="GO:0003677">
    <property type="term" value="F:DNA binding"/>
    <property type="evidence" value="ECO:0007669"/>
    <property type="project" value="InterPro"/>
</dbReference>
<organism evidence="3 4">
    <name type="scientific">Hungatella hathewayi</name>
    <dbReference type="NCBI Taxonomy" id="154046"/>
    <lineage>
        <taxon>Bacteria</taxon>
        <taxon>Bacillati</taxon>
        <taxon>Bacillota</taxon>
        <taxon>Clostridia</taxon>
        <taxon>Lachnospirales</taxon>
        <taxon>Lachnospiraceae</taxon>
        <taxon>Hungatella</taxon>
    </lineage>
</organism>
<sequence>MLLNRTGYISIKTRRILKMITDIAELEMLWSAAYIAMVIGSTADLRQQITDRIPQIRNGIIFLAIGAVAWMITYKTQQYLKNRKVVNVAREKLKEARKRAGMTQRQVAEYLGIHERYYQHIEAGQRTGDFTLWDMLEDLFNVHQRKLREISENHPGKAVRQEKL</sequence>
<dbReference type="RefSeq" id="WP_117441374.1">
    <property type="nucleotide sequence ID" value="NZ_QVIA01000054.1"/>
</dbReference>
<gene>
    <name evidence="3" type="ORF">DWX41_22755</name>
</gene>
<dbReference type="EMBL" id="QVIA01000054">
    <property type="protein sequence ID" value="RGC22794.1"/>
    <property type="molecule type" value="Genomic_DNA"/>
</dbReference>
<dbReference type="InterPro" id="IPR001387">
    <property type="entry name" value="Cro/C1-type_HTH"/>
</dbReference>
<evidence type="ECO:0000313" key="3">
    <source>
        <dbReference type="EMBL" id="RGC22794.1"/>
    </source>
</evidence>
<dbReference type="SMART" id="SM00530">
    <property type="entry name" value="HTH_XRE"/>
    <property type="match status" value="1"/>
</dbReference>
<dbReference type="AlphaFoldDB" id="A0A3E2WBB0"/>
<comment type="caution">
    <text evidence="3">The sequence shown here is derived from an EMBL/GenBank/DDBJ whole genome shotgun (WGS) entry which is preliminary data.</text>
</comment>
<keyword evidence="1" id="KW-0812">Transmembrane</keyword>
<evidence type="ECO:0000256" key="1">
    <source>
        <dbReference type="SAM" id="Phobius"/>
    </source>
</evidence>
<dbReference type="Pfam" id="PF01381">
    <property type="entry name" value="HTH_3"/>
    <property type="match status" value="1"/>
</dbReference>
<dbReference type="SUPFAM" id="SSF47413">
    <property type="entry name" value="lambda repressor-like DNA-binding domains"/>
    <property type="match status" value="1"/>
</dbReference>
<dbReference type="Gene3D" id="1.10.260.40">
    <property type="entry name" value="lambda repressor-like DNA-binding domains"/>
    <property type="match status" value="1"/>
</dbReference>
<dbReference type="Proteomes" id="UP000261111">
    <property type="component" value="Unassembled WGS sequence"/>
</dbReference>
<keyword evidence="1" id="KW-1133">Transmembrane helix</keyword>